<feature type="transmembrane region" description="Helical" evidence="1">
    <location>
        <begin position="7"/>
        <end position="24"/>
    </location>
</feature>
<organism evidence="2 3">
    <name type="scientific">Fluviicola taffensis (strain DSM 16823 / NCIMB 13979 / RW262)</name>
    <dbReference type="NCBI Taxonomy" id="755732"/>
    <lineage>
        <taxon>Bacteria</taxon>
        <taxon>Pseudomonadati</taxon>
        <taxon>Bacteroidota</taxon>
        <taxon>Flavobacteriia</taxon>
        <taxon>Flavobacteriales</taxon>
        <taxon>Crocinitomicaceae</taxon>
        <taxon>Fluviicola</taxon>
    </lineage>
</organism>
<reference evidence="3" key="2">
    <citation type="submission" date="2011-02" db="EMBL/GenBank/DDBJ databases">
        <title>The complete genome of Fluviicola taffensis DSM 16823.</title>
        <authorList>
            <consortium name="US DOE Joint Genome Institute (JGI-PGF)"/>
            <person name="Lucas S."/>
            <person name="Copeland A."/>
            <person name="Lapidus A."/>
            <person name="Bruce D."/>
            <person name="Goodwin L."/>
            <person name="Pitluck S."/>
            <person name="Kyrpides N."/>
            <person name="Mavromatis K."/>
            <person name="Ivanova N."/>
            <person name="Mikhailova N."/>
            <person name="Pagani I."/>
            <person name="Chertkov O."/>
            <person name="Detter J.C."/>
            <person name="Han C."/>
            <person name="Tapia R."/>
            <person name="Land M."/>
            <person name="Hauser L."/>
            <person name="Markowitz V."/>
            <person name="Cheng J.-F."/>
            <person name="Hugenholtz P."/>
            <person name="Woyke T."/>
            <person name="Wu D."/>
            <person name="Tindall B."/>
            <person name="Pomrenke H.G."/>
            <person name="Brambilla E."/>
            <person name="Klenk H.-P."/>
            <person name="Eisen J.A."/>
        </authorList>
    </citation>
    <scope>NUCLEOTIDE SEQUENCE [LARGE SCALE GENOMIC DNA]</scope>
    <source>
        <strain evidence="3">DSM 16823 / RW262 / RW262</strain>
    </source>
</reference>
<proteinExistence type="predicted"/>
<keyword evidence="1" id="KW-1133">Transmembrane helix</keyword>
<evidence type="ECO:0000256" key="1">
    <source>
        <dbReference type="SAM" id="Phobius"/>
    </source>
</evidence>
<feature type="transmembrane region" description="Helical" evidence="1">
    <location>
        <begin position="62"/>
        <end position="81"/>
    </location>
</feature>
<dbReference type="AlphaFoldDB" id="F2IB16"/>
<keyword evidence="3" id="KW-1185">Reference proteome</keyword>
<sequence length="150" mass="16858" precursor="true">MKILNYIALLIIGIVVLSMFLPIYETWAGELKTHLHTGIGIYNIHENGDTGFVVVYNGFGSFYAMFSCLVTLILAIGIFFFPYEISIPITGAVFYSFSLILLLIGLYLGAMASNPFSDRMLTGFYFLLLSQFILLLISVYKLNEKNNIIN</sequence>
<dbReference type="Proteomes" id="UP000007463">
    <property type="component" value="Chromosome"/>
</dbReference>
<evidence type="ECO:0000313" key="2">
    <source>
        <dbReference type="EMBL" id="AEA42099.1"/>
    </source>
</evidence>
<keyword evidence="1" id="KW-0812">Transmembrane</keyword>
<dbReference type="RefSeq" id="WP_013684873.1">
    <property type="nucleotide sequence ID" value="NC_015321.1"/>
</dbReference>
<protein>
    <submittedName>
        <fullName evidence="2">Uncharacterized protein</fullName>
    </submittedName>
</protein>
<accession>F2IB16</accession>
<reference evidence="2 3" key="1">
    <citation type="journal article" date="2011" name="Stand. Genomic Sci.">
        <title>Complete genome sequence of the gliding freshwater bacterium Fluviicola taffensis type strain (RW262).</title>
        <authorList>
            <person name="Woyke T."/>
            <person name="Chertkov O."/>
            <person name="Lapidus A."/>
            <person name="Nolan M."/>
            <person name="Lucas S."/>
            <person name="Del Rio T.G."/>
            <person name="Tice H."/>
            <person name="Cheng J.F."/>
            <person name="Tapia R."/>
            <person name="Han C."/>
            <person name="Goodwin L."/>
            <person name="Pitluck S."/>
            <person name="Liolios K."/>
            <person name="Pagani I."/>
            <person name="Ivanova N."/>
            <person name="Huntemann M."/>
            <person name="Mavromatis K."/>
            <person name="Mikhailova N."/>
            <person name="Pati A."/>
            <person name="Chen A."/>
            <person name="Palaniappan K."/>
            <person name="Land M."/>
            <person name="Hauser L."/>
            <person name="Brambilla E.M."/>
            <person name="Rohde M."/>
            <person name="Mwirichia R."/>
            <person name="Sikorski J."/>
            <person name="Tindall B.J."/>
            <person name="Goker M."/>
            <person name="Bristow J."/>
            <person name="Eisen J.A."/>
            <person name="Markowitz V."/>
            <person name="Hugenholtz P."/>
            <person name="Klenk H.P."/>
            <person name="Kyrpides N.C."/>
        </authorList>
    </citation>
    <scope>NUCLEOTIDE SEQUENCE [LARGE SCALE GENOMIC DNA]</scope>
    <source>
        <strain evidence="3">DSM 16823 / RW262 / RW262</strain>
    </source>
</reference>
<feature type="transmembrane region" description="Helical" evidence="1">
    <location>
        <begin position="124"/>
        <end position="142"/>
    </location>
</feature>
<dbReference type="HOGENOM" id="CLU_1737852_0_0_10"/>
<dbReference type="EMBL" id="CP002542">
    <property type="protein sequence ID" value="AEA42099.1"/>
    <property type="molecule type" value="Genomic_DNA"/>
</dbReference>
<dbReference type="STRING" id="755732.Fluta_0089"/>
<evidence type="ECO:0000313" key="3">
    <source>
        <dbReference type="Proteomes" id="UP000007463"/>
    </source>
</evidence>
<dbReference type="KEGG" id="fte:Fluta_0089"/>
<keyword evidence="1" id="KW-0472">Membrane</keyword>
<gene>
    <name evidence="2" type="ordered locus">Fluta_0089</name>
</gene>
<feature type="transmembrane region" description="Helical" evidence="1">
    <location>
        <begin position="93"/>
        <end position="112"/>
    </location>
</feature>
<name>F2IB16_FLUTR</name>